<evidence type="ECO:0000256" key="13">
    <source>
        <dbReference type="ARBA" id="ARBA00025198"/>
    </source>
</evidence>
<dbReference type="GO" id="GO:0012505">
    <property type="term" value="C:endomembrane system"/>
    <property type="evidence" value="ECO:0007669"/>
    <property type="project" value="UniProtKB-SubCell"/>
</dbReference>
<dbReference type="InterPro" id="IPR050059">
    <property type="entry name" value="ATP_synthase_B_chain"/>
</dbReference>
<comment type="function">
    <text evidence="13">F(1)F(0) ATP synthase produces ATP from ADP in the presence of a proton or sodium gradient. F-type ATPases consist of two structural domains, F(1) containing the extramembraneous catalytic core and F(0) containing the membrane proton channel, linked together by a central stalk and a peripheral stalk. During catalysis, ATP synthesis in the catalytic domain of F(1) is coupled via a rotary mechanism of the central stalk subunits to proton translocation.</text>
</comment>
<evidence type="ECO:0000256" key="5">
    <source>
        <dbReference type="ARBA" id="ARBA00022475"/>
    </source>
</evidence>
<evidence type="ECO:0000256" key="12">
    <source>
        <dbReference type="ARBA" id="ARBA00023310"/>
    </source>
</evidence>
<evidence type="ECO:0000256" key="9">
    <source>
        <dbReference type="ARBA" id="ARBA00022989"/>
    </source>
</evidence>
<keyword evidence="12" id="KW-0066">ATP synthesis</keyword>
<evidence type="ECO:0008006" key="17">
    <source>
        <dbReference type="Google" id="ProtNLM"/>
    </source>
</evidence>
<feature type="transmembrane region" description="Helical" evidence="15">
    <location>
        <begin position="46"/>
        <end position="65"/>
    </location>
</feature>
<evidence type="ECO:0000256" key="8">
    <source>
        <dbReference type="ARBA" id="ARBA00022781"/>
    </source>
</evidence>
<evidence type="ECO:0000256" key="4">
    <source>
        <dbReference type="ARBA" id="ARBA00022448"/>
    </source>
</evidence>
<name>A0A382M465_9ZZZZ</name>
<comment type="similarity">
    <text evidence="3">Belongs to the ATPase B chain family.</text>
</comment>
<dbReference type="GO" id="GO:0045259">
    <property type="term" value="C:proton-transporting ATP synthase complex"/>
    <property type="evidence" value="ECO:0007669"/>
    <property type="project" value="UniProtKB-KW"/>
</dbReference>
<dbReference type="GO" id="GO:0046961">
    <property type="term" value="F:proton-transporting ATPase activity, rotational mechanism"/>
    <property type="evidence" value="ECO:0007669"/>
    <property type="project" value="TreeGrafter"/>
</dbReference>
<dbReference type="PANTHER" id="PTHR33445">
    <property type="entry name" value="ATP SYNTHASE SUBUNIT B', CHLOROPLASTIC"/>
    <property type="match status" value="1"/>
</dbReference>
<keyword evidence="8" id="KW-0375">Hydrogen ion transport</keyword>
<sequence>MLLSRLTVSAISICGFLLASEGSEQSDAAHGGGWMEKWLSFDPGLFMWTIVTFFIVLMLLKWKAWGPLMSVLDKRAEDIKNALSAADRAKEDAEKASQDYEKLVQKAHIEGQQIISDSKAAGEKVKNDIESVARENAETMISKAKTQIEAESQKAIQEIKSSVVDLSIEAAEKI</sequence>
<keyword evidence="9 15" id="KW-1133">Transmembrane helix</keyword>
<evidence type="ECO:0000256" key="1">
    <source>
        <dbReference type="ARBA" id="ARBA00004167"/>
    </source>
</evidence>
<keyword evidence="14" id="KW-0175">Coiled coil</keyword>
<dbReference type="PANTHER" id="PTHR33445:SF1">
    <property type="entry name" value="ATP SYNTHASE SUBUNIT B"/>
    <property type="match status" value="1"/>
</dbReference>
<evidence type="ECO:0000256" key="6">
    <source>
        <dbReference type="ARBA" id="ARBA00022547"/>
    </source>
</evidence>
<proteinExistence type="inferred from homology"/>
<accession>A0A382M465</accession>
<dbReference type="InterPro" id="IPR028987">
    <property type="entry name" value="ATP_synth_B-like_membr_sf"/>
</dbReference>
<dbReference type="HAMAP" id="MF_01398">
    <property type="entry name" value="ATP_synth_b_bprime"/>
    <property type="match status" value="1"/>
</dbReference>
<dbReference type="InterPro" id="IPR002146">
    <property type="entry name" value="ATP_synth_b/b'su_bac/chlpt"/>
</dbReference>
<evidence type="ECO:0000313" key="16">
    <source>
        <dbReference type="EMBL" id="SVC43699.1"/>
    </source>
</evidence>
<evidence type="ECO:0000256" key="11">
    <source>
        <dbReference type="ARBA" id="ARBA00023136"/>
    </source>
</evidence>
<keyword evidence="11 15" id="KW-0472">Membrane</keyword>
<protein>
    <recommendedName>
        <fullName evidence="17">ATP synthase F0 subunit B</fullName>
    </recommendedName>
</protein>
<organism evidence="16">
    <name type="scientific">marine metagenome</name>
    <dbReference type="NCBI Taxonomy" id="408172"/>
    <lineage>
        <taxon>unclassified sequences</taxon>
        <taxon>metagenomes</taxon>
        <taxon>ecological metagenomes</taxon>
    </lineage>
</organism>
<evidence type="ECO:0000256" key="15">
    <source>
        <dbReference type="SAM" id="Phobius"/>
    </source>
</evidence>
<dbReference type="Pfam" id="PF00430">
    <property type="entry name" value="ATP-synt_B"/>
    <property type="match status" value="1"/>
</dbReference>
<keyword evidence="6" id="KW-0138">CF(0)</keyword>
<dbReference type="InterPro" id="IPR005864">
    <property type="entry name" value="ATP_synth_F0_bsu_bac"/>
</dbReference>
<dbReference type="CDD" id="cd06503">
    <property type="entry name" value="ATP-synt_Fo_b"/>
    <property type="match status" value="1"/>
</dbReference>
<dbReference type="EMBL" id="UINC01091155">
    <property type="protein sequence ID" value="SVC43699.1"/>
    <property type="molecule type" value="Genomic_DNA"/>
</dbReference>
<feature type="coiled-coil region" evidence="14">
    <location>
        <begin position="76"/>
        <end position="110"/>
    </location>
</feature>
<keyword evidence="10" id="KW-0406">Ion transport</keyword>
<dbReference type="AlphaFoldDB" id="A0A382M465"/>
<evidence type="ECO:0000256" key="3">
    <source>
        <dbReference type="ARBA" id="ARBA00005513"/>
    </source>
</evidence>
<evidence type="ECO:0000256" key="14">
    <source>
        <dbReference type="SAM" id="Coils"/>
    </source>
</evidence>
<keyword evidence="4" id="KW-0813">Transport</keyword>
<dbReference type="GO" id="GO:0015986">
    <property type="term" value="P:proton motive force-driven ATP synthesis"/>
    <property type="evidence" value="ECO:0007669"/>
    <property type="project" value="InterPro"/>
</dbReference>
<evidence type="ECO:0000256" key="10">
    <source>
        <dbReference type="ARBA" id="ARBA00023065"/>
    </source>
</evidence>
<gene>
    <name evidence="16" type="ORF">METZ01_LOCUS296553</name>
</gene>
<dbReference type="SUPFAM" id="SSF81573">
    <property type="entry name" value="F1F0 ATP synthase subunit B, membrane domain"/>
    <property type="match status" value="1"/>
</dbReference>
<keyword evidence="7 15" id="KW-0812">Transmembrane</keyword>
<keyword evidence="5" id="KW-1003">Cell membrane</keyword>
<dbReference type="NCBIfam" id="TIGR01144">
    <property type="entry name" value="ATP_synt_b"/>
    <property type="match status" value="1"/>
</dbReference>
<evidence type="ECO:0000256" key="7">
    <source>
        <dbReference type="ARBA" id="ARBA00022692"/>
    </source>
</evidence>
<comment type="subcellular location">
    <subcellularLocation>
        <location evidence="2">Endomembrane system</location>
    </subcellularLocation>
    <subcellularLocation>
        <location evidence="1">Membrane</location>
        <topology evidence="1">Single-pass membrane protein</topology>
    </subcellularLocation>
</comment>
<reference evidence="16" key="1">
    <citation type="submission" date="2018-05" db="EMBL/GenBank/DDBJ databases">
        <authorList>
            <person name="Lanie J.A."/>
            <person name="Ng W.-L."/>
            <person name="Kazmierczak K.M."/>
            <person name="Andrzejewski T.M."/>
            <person name="Davidsen T.M."/>
            <person name="Wayne K.J."/>
            <person name="Tettelin H."/>
            <person name="Glass J.I."/>
            <person name="Rusch D."/>
            <person name="Podicherti R."/>
            <person name="Tsui H.-C.T."/>
            <person name="Winkler M.E."/>
        </authorList>
    </citation>
    <scope>NUCLEOTIDE SEQUENCE</scope>
</reference>
<feature type="non-terminal residue" evidence="16">
    <location>
        <position position="174"/>
    </location>
</feature>
<evidence type="ECO:0000256" key="2">
    <source>
        <dbReference type="ARBA" id="ARBA00004308"/>
    </source>
</evidence>
<dbReference type="Gene3D" id="6.10.250.1580">
    <property type="match status" value="1"/>
</dbReference>